<dbReference type="Gene3D" id="3.40.50.12780">
    <property type="entry name" value="N-terminal domain of ligase-like"/>
    <property type="match status" value="1"/>
</dbReference>
<dbReference type="Pfam" id="PF13193">
    <property type="entry name" value="AMP-binding_C"/>
    <property type="match status" value="1"/>
</dbReference>
<dbReference type="GO" id="GO:0031956">
    <property type="term" value="F:medium-chain fatty acid-CoA ligase activity"/>
    <property type="evidence" value="ECO:0007669"/>
    <property type="project" value="TreeGrafter"/>
</dbReference>
<dbReference type="Gene3D" id="3.30.300.30">
    <property type="match status" value="1"/>
</dbReference>
<dbReference type="PANTHER" id="PTHR43201:SF5">
    <property type="entry name" value="MEDIUM-CHAIN ACYL-COA LIGASE ACSF2, MITOCHONDRIAL"/>
    <property type="match status" value="1"/>
</dbReference>
<dbReference type="AlphaFoldDB" id="A0A7G5BUH9"/>
<dbReference type="EMBL" id="CP041969">
    <property type="protein sequence ID" value="QMV40613.1"/>
    <property type="molecule type" value="Genomic_DNA"/>
</dbReference>
<dbReference type="PANTHER" id="PTHR43201">
    <property type="entry name" value="ACYL-COA SYNTHETASE"/>
    <property type="match status" value="1"/>
</dbReference>
<dbReference type="SUPFAM" id="SSF56801">
    <property type="entry name" value="Acetyl-CoA synthetase-like"/>
    <property type="match status" value="1"/>
</dbReference>
<dbReference type="InterPro" id="IPR045851">
    <property type="entry name" value="AMP-bd_C_sf"/>
</dbReference>
<dbReference type="CDD" id="cd04433">
    <property type="entry name" value="AFD_class_I"/>
    <property type="match status" value="1"/>
</dbReference>
<protein>
    <submittedName>
        <fullName evidence="5">AMP-binding protein</fullName>
    </submittedName>
</protein>
<dbReference type="Pfam" id="PF00501">
    <property type="entry name" value="AMP-binding"/>
    <property type="match status" value="1"/>
</dbReference>
<dbReference type="Proteomes" id="UP000515679">
    <property type="component" value="Chromosome"/>
</dbReference>
<evidence type="ECO:0000313" key="6">
    <source>
        <dbReference type="Proteomes" id="UP000515679"/>
    </source>
</evidence>
<sequence length="418" mass="46291">MLKIDSQTYESSDLSARYEEMKRMGEYRNPEGKRYAVCVHHAFDLLTIVMYLRDRGGSVLLIHGNTPAESAREMAADADCRYLIYSCWNTILSMNGSRTESIASMLQYTSGTTGKPKLIARTWTQIGIEIDHYNVLFGDAPKETPIILVPVSHSYGLIAGVLTALARKVVPVVVQEKNPKFALHAIKSAQAPIVYTVPFHYGILNALDNSQLHGHKVVFSGSPLSDELLLNTKLNTDEVWQQYGCTEAGCISVAKHPFSSTDVGFPLGHLRLSIGRDEQAYDDSRGEVMVTDGKNIVATRDLGFMDPVSNRLNILGRLDDLINVSGLKVIPYEVESVIGRLPGVQESIVLKTRHRVWGDAVKAVVVADPHISEQDVKSWCIARLPSYKVPSVIEMTDEIQRMPSGKINRKTYSATGDE</sequence>
<organism evidence="5 6">
    <name type="scientific">Cohnella cholangitidis</name>
    <dbReference type="NCBI Taxonomy" id="2598458"/>
    <lineage>
        <taxon>Bacteria</taxon>
        <taxon>Bacillati</taxon>
        <taxon>Bacillota</taxon>
        <taxon>Bacilli</taxon>
        <taxon>Bacillales</taxon>
        <taxon>Paenibacillaceae</taxon>
        <taxon>Cohnella</taxon>
    </lineage>
</organism>
<dbReference type="InterPro" id="IPR020845">
    <property type="entry name" value="AMP-binding_CS"/>
</dbReference>
<reference evidence="5 6" key="1">
    <citation type="submission" date="2019-07" db="EMBL/GenBank/DDBJ databases">
        <authorList>
            <person name="Kim J.K."/>
            <person name="Cheong H.-M."/>
            <person name="Choi Y."/>
            <person name="Hwang K.J."/>
            <person name="Lee S."/>
            <person name="Choi C."/>
        </authorList>
    </citation>
    <scope>NUCLEOTIDE SEQUENCE [LARGE SCALE GENOMIC DNA]</scope>
    <source>
        <strain evidence="5 6">KS 22</strain>
    </source>
</reference>
<evidence type="ECO:0000259" key="4">
    <source>
        <dbReference type="Pfam" id="PF13193"/>
    </source>
</evidence>
<comment type="similarity">
    <text evidence="1">Belongs to the ATP-dependent AMP-binding enzyme family.</text>
</comment>
<evidence type="ECO:0000256" key="2">
    <source>
        <dbReference type="ARBA" id="ARBA00022598"/>
    </source>
</evidence>
<dbReference type="InterPro" id="IPR000873">
    <property type="entry name" value="AMP-dep_synth/lig_dom"/>
</dbReference>
<keyword evidence="6" id="KW-1185">Reference proteome</keyword>
<feature type="domain" description="AMP-dependent synthetase/ligase" evidence="3">
    <location>
        <begin position="104"/>
        <end position="290"/>
    </location>
</feature>
<accession>A0A7G5BUH9</accession>
<dbReference type="RefSeq" id="WP_182301969.1">
    <property type="nucleotide sequence ID" value="NZ_CP041969.1"/>
</dbReference>
<dbReference type="InterPro" id="IPR025110">
    <property type="entry name" value="AMP-bd_C"/>
</dbReference>
<proteinExistence type="inferred from homology"/>
<dbReference type="GO" id="GO:0006631">
    <property type="term" value="P:fatty acid metabolic process"/>
    <property type="evidence" value="ECO:0007669"/>
    <property type="project" value="TreeGrafter"/>
</dbReference>
<dbReference type="InterPro" id="IPR042099">
    <property type="entry name" value="ANL_N_sf"/>
</dbReference>
<dbReference type="KEGG" id="cchl:FPL14_04890"/>
<name>A0A7G5BUH9_9BACL</name>
<keyword evidence="2" id="KW-0436">Ligase</keyword>
<feature type="domain" description="AMP-binding enzyme C-terminal" evidence="4">
    <location>
        <begin position="333"/>
        <end position="406"/>
    </location>
</feature>
<evidence type="ECO:0000313" key="5">
    <source>
        <dbReference type="EMBL" id="QMV40613.1"/>
    </source>
</evidence>
<dbReference type="PROSITE" id="PS00455">
    <property type="entry name" value="AMP_BINDING"/>
    <property type="match status" value="1"/>
</dbReference>
<evidence type="ECO:0000259" key="3">
    <source>
        <dbReference type="Pfam" id="PF00501"/>
    </source>
</evidence>
<gene>
    <name evidence="5" type="ORF">FPL14_04890</name>
</gene>
<evidence type="ECO:0000256" key="1">
    <source>
        <dbReference type="ARBA" id="ARBA00006432"/>
    </source>
</evidence>